<dbReference type="GO" id="GO:0006351">
    <property type="term" value="P:DNA-templated transcription"/>
    <property type="evidence" value="ECO:0007669"/>
    <property type="project" value="InterPro"/>
</dbReference>
<name>A0AAF0XGA1_DAUCS</name>
<evidence type="ECO:0000259" key="1">
    <source>
        <dbReference type="PROSITE" id="PS51806"/>
    </source>
</evidence>
<dbReference type="PROSITE" id="PS51806">
    <property type="entry name" value="DOG1"/>
    <property type="match status" value="1"/>
</dbReference>
<accession>A0AAF0XGA1</accession>
<protein>
    <recommendedName>
        <fullName evidence="1">DOG1 domain-containing protein</fullName>
    </recommendedName>
</protein>
<sequence>MGFQSFHERWHQQLHQLVQKLNKSPRPPASDEENNNLVKLAQKFLSHMSDYYRVKAALAHQDVLFLLDAPWATKFEASLKWMAGWRPSTVFQVIHTESNILFENYLLEMLDGGAQTGDLGNLSPHQIKCLSDLQCQTTREENDLDDQFAEWQDAASDMMLMRYEKDMDEMMDGLGAIVRKGDELRMRTLEKAVQFLTPHQTVDFLVAAAHLHSLVRAWGENRDIGDGIQ</sequence>
<dbReference type="PANTHER" id="PTHR46354">
    <property type="entry name" value="DOG1 DOMAIN-CONTAINING PROTEIN"/>
    <property type="match status" value="1"/>
</dbReference>
<reference evidence="2" key="1">
    <citation type="journal article" date="2016" name="Nat. Genet.">
        <title>A high-quality carrot genome assembly provides new insights into carotenoid accumulation and asterid genome evolution.</title>
        <authorList>
            <person name="Iorizzo M."/>
            <person name="Ellison S."/>
            <person name="Senalik D."/>
            <person name="Zeng P."/>
            <person name="Satapoomin P."/>
            <person name="Huang J."/>
            <person name="Bowman M."/>
            <person name="Iovene M."/>
            <person name="Sanseverino W."/>
            <person name="Cavagnaro P."/>
            <person name="Yildiz M."/>
            <person name="Macko-Podgorni A."/>
            <person name="Moranska E."/>
            <person name="Grzebelus E."/>
            <person name="Grzebelus D."/>
            <person name="Ashrafi H."/>
            <person name="Zheng Z."/>
            <person name="Cheng S."/>
            <person name="Spooner D."/>
            <person name="Van Deynze A."/>
            <person name="Simon P."/>
        </authorList>
    </citation>
    <scope>NUCLEOTIDE SEQUENCE</scope>
    <source>
        <tissue evidence="2">Leaf</tissue>
    </source>
</reference>
<dbReference type="GO" id="GO:0043565">
    <property type="term" value="F:sequence-specific DNA binding"/>
    <property type="evidence" value="ECO:0007669"/>
    <property type="project" value="InterPro"/>
</dbReference>
<dbReference type="Proteomes" id="UP000077755">
    <property type="component" value="Chromosome 6"/>
</dbReference>
<dbReference type="Pfam" id="PF14144">
    <property type="entry name" value="DOG1"/>
    <property type="match status" value="1"/>
</dbReference>
<dbReference type="InterPro" id="IPR051886">
    <property type="entry name" value="Seed_Dev/Stress_Resp_Reg"/>
</dbReference>
<gene>
    <name evidence="2" type="ORF">DCAR_0625304</name>
</gene>
<dbReference type="PANTHER" id="PTHR46354:SF12">
    <property type="entry name" value="DNA-BINDING PROTEIN-LIKE PROTEIN"/>
    <property type="match status" value="1"/>
</dbReference>
<keyword evidence="3" id="KW-1185">Reference proteome</keyword>
<organism evidence="2 3">
    <name type="scientific">Daucus carota subsp. sativus</name>
    <name type="common">Carrot</name>
    <dbReference type="NCBI Taxonomy" id="79200"/>
    <lineage>
        <taxon>Eukaryota</taxon>
        <taxon>Viridiplantae</taxon>
        <taxon>Streptophyta</taxon>
        <taxon>Embryophyta</taxon>
        <taxon>Tracheophyta</taxon>
        <taxon>Spermatophyta</taxon>
        <taxon>Magnoliopsida</taxon>
        <taxon>eudicotyledons</taxon>
        <taxon>Gunneridae</taxon>
        <taxon>Pentapetalae</taxon>
        <taxon>asterids</taxon>
        <taxon>campanulids</taxon>
        <taxon>Apiales</taxon>
        <taxon>Apiaceae</taxon>
        <taxon>Apioideae</taxon>
        <taxon>Scandiceae</taxon>
        <taxon>Daucinae</taxon>
        <taxon>Daucus</taxon>
        <taxon>Daucus sect. Daucus</taxon>
    </lineage>
</organism>
<dbReference type="AlphaFoldDB" id="A0AAF0XGA1"/>
<proteinExistence type="predicted"/>
<reference evidence="2" key="2">
    <citation type="submission" date="2022-03" db="EMBL/GenBank/DDBJ databases">
        <title>Draft title - Genomic analysis of global carrot germplasm unveils the trajectory of domestication and the origin of high carotenoid orange carrot.</title>
        <authorList>
            <person name="Iorizzo M."/>
            <person name="Ellison S."/>
            <person name="Senalik D."/>
            <person name="Macko-Podgorni A."/>
            <person name="Grzebelus D."/>
            <person name="Bostan H."/>
            <person name="Rolling W."/>
            <person name="Curaba J."/>
            <person name="Simon P."/>
        </authorList>
    </citation>
    <scope>NUCLEOTIDE SEQUENCE</scope>
    <source>
        <tissue evidence="2">Leaf</tissue>
    </source>
</reference>
<dbReference type="InterPro" id="IPR025422">
    <property type="entry name" value="TGA_domain"/>
</dbReference>
<evidence type="ECO:0000313" key="2">
    <source>
        <dbReference type="EMBL" id="WOH05881.1"/>
    </source>
</evidence>
<feature type="domain" description="DOG1" evidence="1">
    <location>
        <begin position="1"/>
        <end position="225"/>
    </location>
</feature>
<dbReference type="KEGG" id="dcr:108226401"/>
<evidence type="ECO:0000313" key="3">
    <source>
        <dbReference type="Proteomes" id="UP000077755"/>
    </source>
</evidence>
<dbReference type="EMBL" id="CP093348">
    <property type="protein sequence ID" value="WOH05881.1"/>
    <property type="molecule type" value="Genomic_DNA"/>
</dbReference>